<dbReference type="EMBL" id="HACG01047135">
    <property type="protein sequence ID" value="CEK94000.1"/>
    <property type="molecule type" value="Transcribed_RNA"/>
</dbReference>
<protein>
    <recommendedName>
        <fullName evidence="3">Ubiquitin-like domain-containing protein</fullName>
    </recommendedName>
</protein>
<evidence type="ECO:0000313" key="2">
    <source>
        <dbReference type="EMBL" id="CEK94000.1"/>
    </source>
</evidence>
<organism evidence="1">
    <name type="scientific">Arion vulgaris</name>
    <dbReference type="NCBI Taxonomy" id="1028688"/>
    <lineage>
        <taxon>Eukaryota</taxon>
        <taxon>Metazoa</taxon>
        <taxon>Spiralia</taxon>
        <taxon>Lophotrochozoa</taxon>
        <taxon>Mollusca</taxon>
        <taxon>Gastropoda</taxon>
        <taxon>Heterobranchia</taxon>
        <taxon>Euthyneura</taxon>
        <taxon>Panpulmonata</taxon>
        <taxon>Eupulmonata</taxon>
        <taxon>Stylommatophora</taxon>
        <taxon>Helicina</taxon>
        <taxon>Arionoidea</taxon>
        <taxon>Arionidae</taxon>
        <taxon>Arion</taxon>
    </lineage>
</organism>
<evidence type="ECO:0008006" key="3">
    <source>
        <dbReference type="Google" id="ProtNLM"/>
    </source>
</evidence>
<name>A0A0B7BL10_9EUPU</name>
<sequence length="133" mass="15442">MASTFYDCSFSNDKSLLDSGRRCPGQINYEENPHMEVEVYIKVIFKIQTWDGVIKQHEADLPCQVKIRFLKEELQNELGDPDFSDWVIAKNGIRMSDDATIYNEYPIEHKDQINVFVHKSNAKKLNGTQIVQM</sequence>
<gene>
    <name evidence="1" type="primary">ORF198342</name>
    <name evidence="2" type="synonym">ORF198345</name>
</gene>
<evidence type="ECO:0000313" key="1">
    <source>
        <dbReference type="EMBL" id="CEK93999.1"/>
    </source>
</evidence>
<reference evidence="1" key="1">
    <citation type="submission" date="2014-12" db="EMBL/GenBank/DDBJ databases">
        <title>Insight into the proteome of Arion vulgaris.</title>
        <authorList>
            <person name="Aradska J."/>
            <person name="Bulat T."/>
            <person name="Smidak R."/>
            <person name="Sarate P."/>
            <person name="Gangsoo J."/>
            <person name="Sialana F."/>
            <person name="Bilban M."/>
            <person name="Lubec G."/>
        </authorList>
    </citation>
    <scope>NUCLEOTIDE SEQUENCE</scope>
    <source>
        <tissue evidence="1">Skin</tissue>
    </source>
</reference>
<dbReference type="AlphaFoldDB" id="A0A0B7BL10"/>
<accession>A0A0B7BL10</accession>
<proteinExistence type="predicted"/>
<dbReference type="EMBL" id="HACG01047134">
    <property type="protein sequence ID" value="CEK93999.1"/>
    <property type="molecule type" value="Transcribed_RNA"/>
</dbReference>